<evidence type="ECO:0000313" key="14">
    <source>
        <dbReference type="Proteomes" id="UP001497382"/>
    </source>
</evidence>
<dbReference type="GO" id="GO:0005223">
    <property type="term" value="F:intracellularly cGMP-activated cation channel activity"/>
    <property type="evidence" value="ECO:0007669"/>
    <property type="project" value="TreeGrafter"/>
</dbReference>
<evidence type="ECO:0000256" key="3">
    <source>
        <dbReference type="ARBA" id="ARBA00022692"/>
    </source>
</evidence>
<dbReference type="Proteomes" id="UP001497382">
    <property type="component" value="Unassembled WGS sequence"/>
</dbReference>
<feature type="compositionally biased region" description="Polar residues" evidence="10">
    <location>
        <begin position="9"/>
        <end position="25"/>
    </location>
</feature>
<dbReference type="Pfam" id="PF00520">
    <property type="entry name" value="Ion_trans"/>
    <property type="match status" value="1"/>
</dbReference>
<dbReference type="Pfam" id="PF00027">
    <property type="entry name" value="cNMP_binding"/>
    <property type="match status" value="1"/>
</dbReference>
<dbReference type="PROSITE" id="PS50042">
    <property type="entry name" value="CNMP_BINDING_3"/>
    <property type="match status" value="1"/>
</dbReference>
<keyword evidence="9" id="KW-0175">Coiled coil</keyword>
<evidence type="ECO:0000256" key="1">
    <source>
        <dbReference type="ARBA" id="ARBA00004141"/>
    </source>
</evidence>
<feature type="transmembrane region" description="Helical" evidence="11">
    <location>
        <begin position="116"/>
        <end position="136"/>
    </location>
</feature>
<dbReference type="PROSITE" id="PS00889">
    <property type="entry name" value="CNMP_BINDING_2"/>
    <property type="match status" value="1"/>
</dbReference>
<evidence type="ECO:0000256" key="10">
    <source>
        <dbReference type="SAM" id="MobiDB-lite"/>
    </source>
</evidence>
<keyword evidence="2" id="KW-0813">Transport</keyword>
<dbReference type="PROSITE" id="PS00888">
    <property type="entry name" value="CNMP_BINDING_1"/>
    <property type="match status" value="1"/>
</dbReference>
<protein>
    <recommendedName>
        <fullName evidence="12">Cyclic nucleotide-binding domain-containing protein</fullName>
    </recommendedName>
</protein>
<dbReference type="Gene3D" id="1.10.287.70">
    <property type="match status" value="1"/>
</dbReference>
<dbReference type="Pfam" id="PF16526">
    <property type="entry name" value="CLZ"/>
    <property type="match status" value="1"/>
</dbReference>
<dbReference type="Gene3D" id="1.20.5.300">
    <property type="match status" value="1"/>
</dbReference>
<dbReference type="GO" id="GO:0044877">
    <property type="term" value="F:protein-containing complex binding"/>
    <property type="evidence" value="ECO:0007669"/>
    <property type="project" value="TreeGrafter"/>
</dbReference>
<feature type="transmembrane region" description="Helical" evidence="11">
    <location>
        <begin position="261"/>
        <end position="283"/>
    </location>
</feature>
<keyword evidence="14" id="KW-1185">Reference proteome</keyword>
<dbReference type="FunFam" id="1.10.287.70:FF:000030">
    <property type="entry name" value="Cyclic nucleotide-gated channel alpha 3"/>
    <property type="match status" value="1"/>
</dbReference>
<dbReference type="Gene3D" id="1.10.287.630">
    <property type="entry name" value="Helix hairpin bin"/>
    <property type="match status" value="1"/>
</dbReference>
<dbReference type="Gene3D" id="2.60.120.10">
    <property type="entry name" value="Jelly Rolls"/>
    <property type="match status" value="1"/>
</dbReference>
<organism evidence="13 14">
    <name type="scientific">Larinioides sclopetarius</name>
    <dbReference type="NCBI Taxonomy" id="280406"/>
    <lineage>
        <taxon>Eukaryota</taxon>
        <taxon>Metazoa</taxon>
        <taxon>Ecdysozoa</taxon>
        <taxon>Arthropoda</taxon>
        <taxon>Chelicerata</taxon>
        <taxon>Arachnida</taxon>
        <taxon>Araneae</taxon>
        <taxon>Araneomorphae</taxon>
        <taxon>Entelegynae</taxon>
        <taxon>Araneoidea</taxon>
        <taxon>Araneidae</taxon>
        <taxon>Larinioides</taxon>
    </lineage>
</organism>
<sequence>MAEGAGSSHPMQTLENGVTPSSTRSQSLCSEIVRIEQQSTDGNHCKSRFSALVNSVRNALLITGSSRKKGAVQQRPDSFLEKFTSHPAQSTEDDLELSYIKRFFRALVLDPAAQLYYRWLAIISLAIFYNVIIIIGRSVFWELQNLCPKLWYFMDYLCDIFYIIDIAVHCRTGYLEQGLLVRDRTKLIRNYTSSVAFKMDLISIFPTDLFYVITGTTCDGRVPCAVIVRLNRLFRFPRMLEFFDRTETRTNFPYAFRIAKLILYILVIIHWNACFFFAMSYAIGFGTDTWVYKNVSDPKYGSLSHQYIYSFYWSTLTLTTIGEVPVPEQDIEYLFVVVDFLVGVLIFATIVGNIGSMITNMNAARAEFQSKMDNVKQYLEFRKVGPDLENRVIKWFDYLWTNKQSLDENAVTSTLPDKLKAEIAIHVHLDTLKQVRIFQDCEPGLLVQLVLRLRLQVFSPGDYICRKGDVGKEMYIVKRGRLEVVADDGRTVFATLCDGSVFGELSLLNISGVKTGNRRTANVRSVGYSDLFCLSKEDLWEVLEEYPEAQKLLIERGKQILIKDGLLDEDAIKEAEVLQEALNLKVERLEDSIEVLQTRLSRFLAEFVASQNNMKQRIYRLEKHGHRIGDDMKVPNITEDKEEYF</sequence>
<dbReference type="InterPro" id="IPR000595">
    <property type="entry name" value="cNMP-bd_dom"/>
</dbReference>
<dbReference type="GO" id="GO:0005886">
    <property type="term" value="C:plasma membrane"/>
    <property type="evidence" value="ECO:0007669"/>
    <property type="project" value="TreeGrafter"/>
</dbReference>
<dbReference type="FunFam" id="1.10.287.630:FF:000001">
    <property type="entry name" value="Cyclic nucleotide-gated channel alpha 3"/>
    <property type="match status" value="1"/>
</dbReference>
<evidence type="ECO:0000256" key="6">
    <source>
        <dbReference type="ARBA" id="ARBA00023136"/>
    </source>
</evidence>
<dbReference type="SUPFAM" id="SSF51206">
    <property type="entry name" value="cAMP-binding domain-like"/>
    <property type="match status" value="1"/>
</dbReference>
<evidence type="ECO:0000256" key="7">
    <source>
        <dbReference type="ARBA" id="ARBA00023286"/>
    </source>
</evidence>
<dbReference type="CDD" id="cd00038">
    <property type="entry name" value="CAP_ED"/>
    <property type="match status" value="1"/>
</dbReference>
<evidence type="ECO:0000256" key="4">
    <source>
        <dbReference type="ARBA" id="ARBA00022989"/>
    </source>
</evidence>
<keyword evidence="3 11" id="KW-0812">Transmembrane</keyword>
<accession>A0AAV2AIS7</accession>
<dbReference type="SMART" id="SM00100">
    <property type="entry name" value="cNMP"/>
    <property type="match status" value="1"/>
</dbReference>
<dbReference type="InterPro" id="IPR018488">
    <property type="entry name" value="cNMP-bd_CS"/>
</dbReference>
<comment type="subcellular location">
    <subcellularLocation>
        <location evidence="1">Membrane</location>
        <topology evidence="1">Multi-pass membrane protein</topology>
    </subcellularLocation>
</comment>
<feature type="region of interest" description="Disordered" evidence="10">
    <location>
        <begin position="1"/>
        <end position="25"/>
    </location>
</feature>
<feature type="transmembrane region" description="Helical" evidence="11">
    <location>
        <begin position="333"/>
        <end position="355"/>
    </location>
</feature>
<dbReference type="InterPro" id="IPR050866">
    <property type="entry name" value="CNG_cation_channel"/>
</dbReference>
<feature type="coiled-coil region" evidence="9">
    <location>
        <begin position="572"/>
        <end position="606"/>
    </location>
</feature>
<dbReference type="InterPro" id="IPR014710">
    <property type="entry name" value="RmlC-like_jellyroll"/>
</dbReference>
<evidence type="ECO:0000256" key="9">
    <source>
        <dbReference type="SAM" id="Coils"/>
    </source>
</evidence>
<dbReference type="InterPro" id="IPR018490">
    <property type="entry name" value="cNMP-bd_dom_sf"/>
</dbReference>
<dbReference type="GO" id="GO:0030553">
    <property type="term" value="F:cGMP binding"/>
    <property type="evidence" value="ECO:0007669"/>
    <property type="project" value="TreeGrafter"/>
</dbReference>
<comment type="caution">
    <text evidence="13">The sequence shown here is derived from an EMBL/GenBank/DDBJ whole genome shotgun (WGS) entry which is preliminary data.</text>
</comment>
<gene>
    <name evidence="13" type="ORF">LARSCL_LOCUS12420</name>
</gene>
<evidence type="ECO:0000256" key="11">
    <source>
        <dbReference type="SAM" id="Phobius"/>
    </source>
</evidence>
<keyword evidence="7" id="KW-1071">Ligand-gated ion channel</keyword>
<evidence type="ECO:0000259" key="12">
    <source>
        <dbReference type="PROSITE" id="PS50042"/>
    </source>
</evidence>
<dbReference type="PANTHER" id="PTHR45638:SF11">
    <property type="entry name" value="CYCLIC NUCLEOTIDE-GATED CATION CHANNEL SUBUNIT A"/>
    <property type="match status" value="1"/>
</dbReference>
<dbReference type="SUPFAM" id="SSF81324">
    <property type="entry name" value="Voltage-gated potassium channels"/>
    <property type="match status" value="1"/>
</dbReference>
<dbReference type="FunFam" id="2.60.120.10:FF:000002">
    <property type="entry name" value="Cyclic nucleotide gated channel alpha 1a"/>
    <property type="match status" value="1"/>
</dbReference>
<proteinExistence type="predicted"/>
<dbReference type="GO" id="GO:0005222">
    <property type="term" value="F:intracellularly cAMP-activated cation channel activity"/>
    <property type="evidence" value="ECO:0007669"/>
    <property type="project" value="TreeGrafter"/>
</dbReference>
<keyword evidence="5" id="KW-0406">Ion transport</keyword>
<dbReference type="PANTHER" id="PTHR45638">
    <property type="entry name" value="CYCLIC NUCLEOTIDE-GATED CATION CHANNEL SUBUNIT A"/>
    <property type="match status" value="1"/>
</dbReference>
<evidence type="ECO:0000256" key="8">
    <source>
        <dbReference type="ARBA" id="ARBA00023303"/>
    </source>
</evidence>
<reference evidence="13 14" key="1">
    <citation type="submission" date="2024-04" db="EMBL/GenBank/DDBJ databases">
        <authorList>
            <person name="Rising A."/>
            <person name="Reimegard J."/>
            <person name="Sonavane S."/>
            <person name="Akerstrom W."/>
            <person name="Nylinder S."/>
            <person name="Hedman E."/>
            <person name="Kallberg Y."/>
        </authorList>
    </citation>
    <scope>NUCLEOTIDE SEQUENCE [LARGE SCALE GENOMIC DNA]</scope>
</reference>
<evidence type="ECO:0000256" key="5">
    <source>
        <dbReference type="ARBA" id="ARBA00023065"/>
    </source>
</evidence>
<name>A0AAV2AIS7_9ARAC</name>
<dbReference type="InterPro" id="IPR032406">
    <property type="entry name" value="CLZ_dom"/>
</dbReference>
<keyword evidence="6 11" id="KW-0472">Membrane</keyword>
<evidence type="ECO:0000313" key="13">
    <source>
        <dbReference type="EMBL" id="CAL1283125.1"/>
    </source>
</evidence>
<feature type="domain" description="Cyclic nucleotide-binding" evidence="12">
    <location>
        <begin position="437"/>
        <end position="555"/>
    </location>
</feature>
<keyword evidence="4 11" id="KW-1133">Transmembrane helix</keyword>
<dbReference type="InterPro" id="IPR005821">
    <property type="entry name" value="Ion_trans_dom"/>
</dbReference>
<dbReference type="AlphaFoldDB" id="A0AAV2AIS7"/>
<evidence type="ECO:0000256" key="2">
    <source>
        <dbReference type="ARBA" id="ARBA00022448"/>
    </source>
</evidence>
<keyword evidence="8" id="KW-0407">Ion channel</keyword>
<dbReference type="GO" id="GO:0017071">
    <property type="term" value="C:intracellular cyclic nucleotide activated cation channel complex"/>
    <property type="evidence" value="ECO:0007669"/>
    <property type="project" value="TreeGrafter"/>
</dbReference>
<dbReference type="EMBL" id="CAXIEN010000164">
    <property type="protein sequence ID" value="CAL1283125.1"/>
    <property type="molecule type" value="Genomic_DNA"/>
</dbReference>